<keyword evidence="4 7" id="KW-1133">Transmembrane helix</keyword>
<dbReference type="PANTHER" id="PTHR23505">
    <property type="entry name" value="SPINSTER"/>
    <property type="match status" value="1"/>
</dbReference>
<dbReference type="Proteomes" id="UP001195914">
    <property type="component" value="Unassembled WGS sequence"/>
</dbReference>
<feature type="transmembrane region" description="Helical" evidence="7">
    <location>
        <begin position="228"/>
        <end position="247"/>
    </location>
</feature>
<reference evidence="9" key="2">
    <citation type="submission" date="2021-05" db="EMBL/GenBank/DDBJ databases">
        <authorList>
            <person name="Pain A."/>
        </authorList>
    </citation>
    <scope>NUCLEOTIDE SEQUENCE</scope>
    <source>
        <strain evidence="9">1802A</strain>
    </source>
</reference>
<dbReference type="AlphaFoldDB" id="A0AAD9LG64"/>
<evidence type="ECO:0000259" key="8">
    <source>
        <dbReference type="PROSITE" id="PS50850"/>
    </source>
</evidence>
<dbReference type="PANTHER" id="PTHR23505:SF52">
    <property type="entry name" value="MAJOR FACILITATOR SUPERFAMILY PROTEIN"/>
    <property type="match status" value="1"/>
</dbReference>
<keyword evidence="5 7" id="KW-0472">Membrane</keyword>
<feature type="transmembrane region" description="Helical" evidence="7">
    <location>
        <begin position="12"/>
        <end position="31"/>
    </location>
</feature>
<dbReference type="PROSITE" id="PS50850">
    <property type="entry name" value="MFS"/>
    <property type="match status" value="1"/>
</dbReference>
<comment type="caution">
    <text evidence="9">The sequence shown here is derived from an EMBL/GenBank/DDBJ whole genome shotgun (WGS) entry which is preliminary data.</text>
</comment>
<dbReference type="GO" id="GO:0016020">
    <property type="term" value="C:membrane"/>
    <property type="evidence" value="ECO:0007669"/>
    <property type="project" value="UniProtKB-SubCell"/>
</dbReference>
<dbReference type="EMBL" id="JAHBMH010000058">
    <property type="protein sequence ID" value="KAK1935270.1"/>
    <property type="molecule type" value="Genomic_DNA"/>
</dbReference>
<feature type="transmembrane region" description="Helical" evidence="7">
    <location>
        <begin position="81"/>
        <end position="101"/>
    </location>
</feature>
<comment type="similarity">
    <text evidence="6">Belongs to the major facilitator superfamily. Spinster (TC 2.A.1.49) family.</text>
</comment>
<evidence type="ECO:0000256" key="7">
    <source>
        <dbReference type="SAM" id="Phobius"/>
    </source>
</evidence>
<keyword evidence="3 7" id="KW-0812">Transmembrane</keyword>
<evidence type="ECO:0000256" key="6">
    <source>
        <dbReference type="ARBA" id="ARBA00024338"/>
    </source>
</evidence>
<feature type="transmembrane region" description="Helical" evidence="7">
    <location>
        <begin position="259"/>
        <end position="280"/>
    </location>
</feature>
<accession>A0AAD9LG64</accession>
<dbReference type="SUPFAM" id="SSF103473">
    <property type="entry name" value="MFS general substrate transporter"/>
    <property type="match status" value="1"/>
</dbReference>
<comment type="subcellular location">
    <subcellularLocation>
        <location evidence="1">Membrane</location>
        <topology evidence="1">Multi-pass membrane protein</topology>
    </subcellularLocation>
</comment>
<feature type="domain" description="Major facilitator superfamily (MFS) profile" evidence="8">
    <location>
        <begin position="18"/>
        <end position="444"/>
    </location>
</feature>
<keyword evidence="2" id="KW-0813">Transport</keyword>
<evidence type="ECO:0000256" key="4">
    <source>
        <dbReference type="ARBA" id="ARBA00022989"/>
    </source>
</evidence>
<feature type="transmembrane region" description="Helical" evidence="7">
    <location>
        <begin position="326"/>
        <end position="345"/>
    </location>
</feature>
<dbReference type="Gene3D" id="1.20.1250.20">
    <property type="entry name" value="MFS general substrate transporter like domains"/>
    <property type="match status" value="1"/>
</dbReference>
<protein>
    <submittedName>
        <fullName evidence="9">Transporter</fullName>
    </submittedName>
</protein>
<evidence type="ECO:0000256" key="2">
    <source>
        <dbReference type="ARBA" id="ARBA00022448"/>
    </source>
</evidence>
<feature type="transmembrane region" description="Helical" evidence="7">
    <location>
        <begin position="181"/>
        <end position="199"/>
    </location>
</feature>
<sequence>MSGNTNGKSKTVSYGIFATILYYIYFFLDGYDSQTISVCMRAFEVSLGLSPSSASLLATLEFMAALGWCPLWGFLADTYPVNYVSGGAMFISGMTCILLGNALSYPVILSLRFLHGFAMACAAPAMQKIITDSVESTEHSTYFGFCHAVSCLGRLISAVVTTYTSMAMFLGRHGWRMSHCVLGYVWIIMGTFTVFFMKAETEGSTSESKDSKNFGTAITETFKGSTSYLLLFAIYISDAPFGAFVYMISYLQYTGLSDIMAGVGCATALIGGFIGGASLGQLITLCHEASEAYGRLSVGTLIVASRIPIALAIFRGPMPTGGRLAWFHYLEFALFGASLMTVSSVDRPIIADIVTKDFQASANAIYRSFAGIPSSATFVPLCGFLAEKAFGYTPTTESVQNMSDELKTLNARALGDSMMYIICVGTAINVVFYGAMFFTYPKDKQNGETSSK</sequence>
<feature type="transmembrane region" description="Helical" evidence="7">
    <location>
        <begin position="52"/>
        <end position="75"/>
    </location>
</feature>
<evidence type="ECO:0000313" key="10">
    <source>
        <dbReference type="Proteomes" id="UP001195914"/>
    </source>
</evidence>
<evidence type="ECO:0000256" key="5">
    <source>
        <dbReference type="ARBA" id="ARBA00023136"/>
    </source>
</evidence>
<dbReference type="Pfam" id="PF07690">
    <property type="entry name" value="MFS_1"/>
    <property type="match status" value="1"/>
</dbReference>
<feature type="transmembrane region" description="Helical" evidence="7">
    <location>
        <begin position="292"/>
        <end position="314"/>
    </location>
</feature>
<dbReference type="InterPro" id="IPR020846">
    <property type="entry name" value="MFS_dom"/>
</dbReference>
<gene>
    <name evidence="9" type="ORF">X943_002861</name>
</gene>
<reference evidence="9" key="1">
    <citation type="journal article" date="2014" name="Nucleic Acids Res.">
        <title>The evolutionary dynamics of variant antigen genes in Babesia reveal a history of genomic innovation underlying host-parasite interaction.</title>
        <authorList>
            <person name="Jackson A.P."/>
            <person name="Otto T.D."/>
            <person name="Darby A."/>
            <person name="Ramaprasad A."/>
            <person name="Xia D."/>
            <person name="Echaide I.E."/>
            <person name="Farber M."/>
            <person name="Gahlot S."/>
            <person name="Gamble J."/>
            <person name="Gupta D."/>
            <person name="Gupta Y."/>
            <person name="Jackson L."/>
            <person name="Malandrin L."/>
            <person name="Malas T.B."/>
            <person name="Moussa E."/>
            <person name="Nair M."/>
            <person name="Reid A.J."/>
            <person name="Sanders M."/>
            <person name="Sharma J."/>
            <person name="Tracey A."/>
            <person name="Quail M.A."/>
            <person name="Weir W."/>
            <person name="Wastling J.M."/>
            <person name="Hall N."/>
            <person name="Willadsen P."/>
            <person name="Lingelbach K."/>
            <person name="Shiels B."/>
            <person name="Tait A."/>
            <person name="Berriman M."/>
            <person name="Allred D.R."/>
            <person name="Pain A."/>
        </authorList>
    </citation>
    <scope>NUCLEOTIDE SEQUENCE</scope>
    <source>
        <strain evidence="9">1802A</strain>
    </source>
</reference>
<keyword evidence="10" id="KW-1185">Reference proteome</keyword>
<organism evidence="9 10">
    <name type="scientific">Babesia divergens</name>
    <dbReference type="NCBI Taxonomy" id="32595"/>
    <lineage>
        <taxon>Eukaryota</taxon>
        <taxon>Sar</taxon>
        <taxon>Alveolata</taxon>
        <taxon>Apicomplexa</taxon>
        <taxon>Aconoidasida</taxon>
        <taxon>Piroplasmida</taxon>
        <taxon>Babesiidae</taxon>
        <taxon>Babesia</taxon>
    </lineage>
</organism>
<dbReference type="InterPro" id="IPR011701">
    <property type="entry name" value="MFS"/>
</dbReference>
<dbReference type="InterPro" id="IPR044770">
    <property type="entry name" value="MFS_spinster-like"/>
</dbReference>
<evidence type="ECO:0000256" key="3">
    <source>
        <dbReference type="ARBA" id="ARBA00022692"/>
    </source>
</evidence>
<proteinExistence type="inferred from homology"/>
<dbReference type="GO" id="GO:0022857">
    <property type="term" value="F:transmembrane transporter activity"/>
    <property type="evidence" value="ECO:0007669"/>
    <property type="project" value="InterPro"/>
</dbReference>
<evidence type="ECO:0000256" key="1">
    <source>
        <dbReference type="ARBA" id="ARBA00004141"/>
    </source>
</evidence>
<dbReference type="InterPro" id="IPR036259">
    <property type="entry name" value="MFS_trans_sf"/>
</dbReference>
<feature type="transmembrane region" description="Helical" evidence="7">
    <location>
        <begin position="418"/>
        <end position="440"/>
    </location>
</feature>
<evidence type="ECO:0000313" key="9">
    <source>
        <dbReference type="EMBL" id="KAK1935270.1"/>
    </source>
</evidence>
<name>A0AAD9LG64_BABDI</name>